<feature type="compositionally biased region" description="Acidic residues" evidence="1">
    <location>
        <begin position="165"/>
        <end position="176"/>
    </location>
</feature>
<feature type="region of interest" description="Disordered" evidence="1">
    <location>
        <begin position="1"/>
        <end position="84"/>
    </location>
</feature>
<organism evidence="2 3">
    <name type="scientific">Rachicladosporium monterosium</name>
    <dbReference type="NCBI Taxonomy" id="1507873"/>
    <lineage>
        <taxon>Eukaryota</taxon>
        <taxon>Fungi</taxon>
        <taxon>Dikarya</taxon>
        <taxon>Ascomycota</taxon>
        <taxon>Pezizomycotina</taxon>
        <taxon>Dothideomycetes</taxon>
        <taxon>Dothideomycetidae</taxon>
        <taxon>Cladosporiales</taxon>
        <taxon>Cladosporiaceae</taxon>
        <taxon>Rachicladosporium</taxon>
    </lineage>
</organism>
<comment type="caution">
    <text evidence="2">The sequence shown here is derived from an EMBL/GenBank/DDBJ whole genome shotgun (WGS) entry which is preliminary data.</text>
</comment>
<reference evidence="2 3" key="1">
    <citation type="submission" date="2023-08" db="EMBL/GenBank/DDBJ databases">
        <title>Black Yeasts Isolated from many extreme environments.</title>
        <authorList>
            <person name="Coleine C."/>
            <person name="Stajich J.E."/>
            <person name="Selbmann L."/>
        </authorList>
    </citation>
    <scope>NUCLEOTIDE SEQUENCE [LARGE SCALE GENOMIC DNA]</scope>
    <source>
        <strain evidence="2 3">CCFEE 5386</strain>
    </source>
</reference>
<keyword evidence="3" id="KW-1185">Reference proteome</keyword>
<dbReference type="Proteomes" id="UP001308179">
    <property type="component" value="Unassembled WGS sequence"/>
</dbReference>
<accession>A0ABR0L8N5</accession>
<proteinExistence type="predicted"/>
<name>A0ABR0L8N5_9PEZI</name>
<feature type="compositionally biased region" description="Low complexity" evidence="1">
    <location>
        <begin position="1"/>
        <end position="37"/>
    </location>
</feature>
<gene>
    <name evidence="2" type="ORF">LTR32_003002</name>
</gene>
<sequence>MTPPQQTSSSSSTPLVSPPHLLSPTAPTRSTSPSTPKTRPPTSAPQATPKSPPPPPQPPPANCSPYPPALTQQPPQTLSPSPLPANNFDALYTQALSLVSHPSQILCFTTPTSYTSLLRHLAPNLAYVSDLLAGEEGATIANLRGWVGSAVVVVGDDGTGGLAETETDEMETENEAEVGGGGVGRKRRERGEKWYERSGGIVGLGKGVEVVDVARVGDDWVKRVGGRDYMKGKMESSYVTETSWQNARKTIEIATRHE</sequence>
<protein>
    <submittedName>
        <fullName evidence="2">Uncharacterized protein</fullName>
    </submittedName>
</protein>
<feature type="compositionally biased region" description="Low complexity" evidence="1">
    <location>
        <begin position="69"/>
        <end position="80"/>
    </location>
</feature>
<evidence type="ECO:0000313" key="2">
    <source>
        <dbReference type="EMBL" id="KAK5145194.1"/>
    </source>
</evidence>
<feature type="region of interest" description="Disordered" evidence="1">
    <location>
        <begin position="163"/>
        <end position="189"/>
    </location>
</feature>
<feature type="compositionally biased region" description="Pro residues" evidence="1">
    <location>
        <begin position="50"/>
        <end position="68"/>
    </location>
</feature>
<evidence type="ECO:0000313" key="3">
    <source>
        <dbReference type="Proteomes" id="UP001308179"/>
    </source>
</evidence>
<evidence type="ECO:0000256" key="1">
    <source>
        <dbReference type="SAM" id="MobiDB-lite"/>
    </source>
</evidence>
<dbReference type="EMBL" id="JAVRRR010000168">
    <property type="protein sequence ID" value="KAK5145194.1"/>
    <property type="molecule type" value="Genomic_DNA"/>
</dbReference>